<feature type="compositionally biased region" description="Basic and acidic residues" evidence="9">
    <location>
        <begin position="239"/>
        <end position="283"/>
    </location>
</feature>
<dbReference type="Gene3D" id="1.20.58.60">
    <property type="match status" value="4"/>
</dbReference>
<dbReference type="InterPro" id="IPR036179">
    <property type="entry name" value="Ig-like_dom_sf"/>
</dbReference>
<feature type="compositionally biased region" description="Low complexity" evidence="9">
    <location>
        <begin position="2448"/>
        <end position="2459"/>
    </location>
</feature>
<gene>
    <name evidence="11" type="ORF">APICC_09807</name>
</gene>
<dbReference type="FunFam" id="2.60.40.10:FF:000107">
    <property type="entry name" value="Myosin, light chain kinase a"/>
    <property type="match status" value="3"/>
</dbReference>
<feature type="compositionally biased region" description="Basic and acidic residues" evidence="9">
    <location>
        <begin position="4220"/>
        <end position="4230"/>
    </location>
</feature>
<dbReference type="GO" id="GO:0005886">
    <property type="term" value="C:plasma membrane"/>
    <property type="evidence" value="ECO:0007669"/>
    <property type="project" value="TreeGrafter"/>
</dbReference>
<dbReference type="InterPro" id="IPR003599">
    <property type="entry name" value="Ig_sub"/>
</dbReference>
<feature type="compositionally biased region" description="Basic and acidic residues" evidence="9">
    <location>
        <begin position="2736"/>
        <end position="2748"/>
    </location>
</feature>
<dbReference type="InterPro" id="IPR050958">
    <property type="entry name" value="Cell_Adh-Cytoskel_Orgn"/>
</dbReference>
<dbReference type="FunFam" id="2.60.40.10:FF:000425">
    <property type="entry name" value="Myosin light chain kinase"/>
    <property type="match status" value="1"/>
</dbReference>
<dbReference type="PROSITE" id="PS50835">
    <property type="entry name" value="IG_LIKE"/>
    <property type="match status" value="9"/>
</dbReference>
<dbReference type="Gene3D" id="2.60.40.10">
    <property type="entry name" value="Immunoglobulins"/>
    <property type="match status" value="9"/>
</dbReference>
<dbReference type="SUPFAM" id="SSF46966">
    <property type="entry name" value="Spectrin repeat"/>
    <property type="match status" value="4"/>
</dbReference>
<feature type="compositionally biased region" description="Low complexity" evidence="9">
    <location>
        <begin position="48"/>
        <end position="75"/>
    </location>
</feature>
<feature type="coiled-coil region" evidence="8">
    <location>
        <begin position="903"/>
        <end position="930"/>
    </location>
</feature>
<feature type="compositionally biased region" description="Low complexity" evidence="9">
    <location>
        <begin position="2766"/>
        <end position="2779"/>
    </location>
</feature>
<feature type="domain" description="Ig-like" evidence="10">
    <location>
        <begin position="2158"/>
        <end position="2247"/>
    </location>
</feature>
<feature type="compositionally biased region" description="Basic and acidic residues" evidence="9">
    <location>
        <begin position="3183"/>
        <end position="3193"/>
    </location>
</feature>
<feature type="compositionally biased region" description="Basic and acidic residues" evidence="9">
    <location>
        <begin position="3817"/>
        <end position="3826"/>
    </location>
</feature>
<evidence type="ECO:0000256" key="8">
    <source>
        <dbReference type="SAM" id="Coils"/>
    </source>
</evidence>
<feature type="region of interest" description="Disordered" evidence="9">
    <location>
        <begin position="206"/>
        <end position="283"/>
    </location>
</feature>
<evidence type="ECO:0000256" key="4">
    <source>
        <dbReference type="ARBA" id="ARBA00022729"/>
    </source>
</evidence>
<evidence type="ECO:0000256" key="5">
    <source>
        <dbReference type="ARBA" id="ARBA00022737"/>
    </source>
</evidence>
<feature type="region of interest" description="Disordered" evidence="9">
    <location>
        <begin position="4080"/>
        <end position="4119"/>
    </location>
</feature>
<dbReference type="SMART" id="SM00409">
    <property type="entry name" value="IG"/>
    <property type="match status" value="9"/>
</dbReference>
<evidence type="ECO:0000256" key="3">
    <source>
        <dbReference type="ARBA" id="ARBA00022490"/>
    </source>
</evidence>
<feature type="region of interest" description="Disordered" evidence="9">
    <location>
        <begin position="3024"/>
        <end position="3050"/>
    </location>
</feature>
<feature type="region of interest" description="Disordered" evidence="9">
    <location>
        <begin position="4174"/>
        <end position="4280"/>
    </location>
</feature>
<evidence type="ECO:0000313" key="12">
    <source>
        <dbReference type="Proteomes" id="UP000242457"/>
    </source>
</evidence>
<feature type="compositionally biased region" description="Basic and acidic residues" evidence="9">
    <location>
        <begin position="4089"/>
        <end position="4119"/>
    </location>
</feature>
<feature type="compositionally biased region" description="Low complexity" evidence="9">
    <location>
        <begin position="3650"/>
        <end position="3665"/>
    </location>
</feature>
<evidence type="ECO:0000256" key="1">
    <source>
        <dbReference type="ARBA" id="ARBA00004161"/>
    </source>
</evidence>
<reference evidence="11 12" key="1">
    <citation type="submission" date="2014-07" db="EMBL/GenBank/DDBJ databases">
        <title>Genomic and transcriptomic analysis on Apis cerana provide comprehensive insights into honey bee biology.</title>
        <authorList>
            <person name="Diao Q."/>
            <person name="Sun L."/>
            <person name="Zheng H."/>
            <person name="Zheng H."/>
            <person name="Xu S."/>
            <person name="Wang S."/>
            <person name="Zeng Z."/>
            <person name="Hu F."/>
            <person name="Su S."/>
            <person name="Wu J."/>
        </authorList>
    </citation>
    <scope>NUCLEOTIDE SEQUENCE [LARGE SCALE GENOMIC DNA]</scope>
    <source>
        <tissue evidence="11">Pupae without intestine</tissue>
    </source>
</reference>
<feature type="region of interest" description="Disordered" evidence="9">
    <location>
        <begin position="448"/>
        <end position="491"/>
    </location>
</feature>
<feature type="compositionally biased region" description="Basic and acidic residues" evidence="9">
    <location>
        <begin position="2385"/>
        <end position="2403"/>
    </location>
</feature>
<dbReference type="SMART" id="SM00408">
    <property type="entry name" value="IGc2"/>
    <property type="match status" value="9"/>
</dbReference>
<feature type="compositionally biased region" description="Low complexity" evidence="9">
    <location>
        <begin position="482"/>
        <end position="491"/>
    </location>
</feature>
<dbReference type="InterPro" id="IPR058157">
    <property type="entry name" value="Spectrin_met"/>
</dbReference>
<feature type="compositionally biased region" description="Basic and acidic residues" evidence="9">
    <location>
        <begin position="3245"/>
        <end position="3261"/>
    </location>
</feature>
<feature type="compositionally biased region" description="Low complexity" evidence="9">
    <location>
        <begin position="2411"/>
        <end position="2424"/>
    </location>
</feature>
<dbReference type="EMBL" id="KZ288259">
    <property type="protein sequence ID" value="PBC30505.1"/>
    <property type="molecule type" value="Genomic_DNA"/>
</dbReference>
<feature type="compositionally biased region" description="Low complexity" evidence="9">
    <location>
        <begin position="3567"/>
        <end position="3576"/>
    </location>
</feature>
<feature type="domain" description="Ig-like" evidence="10">
    <location>
        <begin position="4316"/>
        <end position="4412"/>
    </location>
</feature>
<feature type="compositionally biased region" description="Polar residues" evidence="9">
    <location>
        <begin position="206"/>
        <end position="216"/>
    </location>
</feature>
<feature type="domain" description="Ig-like" evidence="10">
    <location>
        <begin position="1731"/>
        <end position="1819"/>
    </location>
</feature>
<dbReference type="SUPFAM" id="SSF48726">
    <property type="entry name" value="Immunoglobulin"/>
    <property type="match status" value="9"/>
</dbReference>
<sequence length="4571" mass="514255">MSEAEDASSGKGSNLTAVEAISARLAEVTRLAEKLDAKLCEAGARTRPVPMSSSAVSSTPSPLSSSNTPPTSASSQIHTVSAVTTSSIGITAPLITSSTVQLQPKCVSTILSSATSNENVGTTKDSAQSVNGTGIGGEKVESKVEDEGKDGTGEESRQDDLGGMNDEKLKEEVMQDVIEKSFDDNLAEDSNMDEYVTATECSITPTVRSRSESFVTSPEWEDLAAPTSMTHCDTGWNIEETKLKRTETSETEKIEASMDIPKPEVEGTENEGRQSEKLVSMEKRVEEKSGKIVKEVTETTTLRVSHDTRLDIASYKVISNTTQDHRENVDVKEIKDLERIVLPDVHEKTNGSHYEMDSVSKSESYSRRDELSTKTDDTERVVKFAKICEINQESRTIPVDTSAKDIALSLKEYRRRHEDSGIEMSPTKKDENLEGQDFLEAARKRRVARMVDGHDSMETAENSEGPREKESRTMVESNEDGTQQTTSPTTTISTIAVQSGETRLVIALLQSGEWLRLKVLEVQPELTKLGATVEEATELSNAHDEVLLRLQSKQSPVEELLRQADQLISNQRPRAEVYAAMAETLGQAWRDVNELLERRKQILDSNVLFQCRAEECRESMRALEMACNDTLLPIEIEAVKNFLSKIHDLRKNMLEALMGALQEGKNLLDRLKEIANEGTLDSRPERIKLEADHAVLKVEKWLEELHDRRRLIEASFRSRKTQLEQCLALALLATDLRDLEEILNDRIAALSSSCDQLGDSASSAELLLFELKKLQAEAKEFQDRSIKITKSTERLVSSGHFAGEQATEQAYAILGAAADYVNDLDQYESLLNRAVAFFDSARSAITKLDQLEIQLVTTEHPPYSTRLARFHAQTVATIEDVTAKPLVEGYALLDITGRGAPGAEGVKRAVEELENRKIRLMERCTAHEKENLEISRIINTFLDKHDELRKWLMSIPEAFLQGHQDMGSDVTMAEDFCRLHRQLLTDLEQRTDEVEHLEFEILPIRERLDESQKLELQSKVEELRNSWSKTKDLVAGRIDLGSLYLQFHLVVEELTKEIESIEAELKRHVDVLDEGRIELIGRRWKDLQPLYVKLTGTGKAFLDAAVKIDDPYLDVPRACICVQMLLEKFANKQLTVTESWEKWRTTIEILREKRIEHERKIEESTRTMEWVSKFSEQLYPVITSVSHQTENILQDLVGSKDRILPELNKAVDELDSRIKGLNALAQKGEVQIEDEILKRLRQMHENLRTTARDYENLLESLISIFKNIEEVEHKIEQLKSQVSRVTSLRKLSEVEALFNELDAMRWSISERQSQIGSKVRETMVKIERQEPPEAGVHDIEKLRRALESLSTDFEVFWSQTTTKIEEYRRTCTFAEDLERIDNELLDLNEHLKKVDTKIGENLQTARATASSFVQFEKTVTILEERIETFVRTTEESINVLTPQIIKDISSLRERWRNLKRKIEETKKRTNLAIEYFLLLEEAKEWNREGSKLLVVIARKATTVKTPKDAMVLLQEIESYLKPGEEMQEKRIEKLKELSTIVFDTDRLPQFNEVVVENRQMLDSFAVISSELRTLAQNLKNAEDLQEKLRIEKREADEKLQAAKMEMAAAEAAREEAENAKKIAEKLAAETLEKATIEAKRLKEERKIQKVSAPPSFSVSAQTEKIETDESYVKEMITSATIKKEIHILQKTEIEKRVPSREPSPQKKIITEETREKSVERMHKENVPPLAPEFTIPLHDATVQEGEKFTFQCNLIGQPAPEVIWYKDGISILNNPDYLTTYIHGICTLTIEETFAEDSAKYTCKAFNIAGSAETSATLTVKETAPEEQPSPPVFVKELMASVALENSSHRLDCIVEGNPLPTVQWFKNDVNIDNSPDYVITYNNGEAVLKFEEVFLEDKATYTCKATNRLGQASTSAFLDVEPAEFTSEKPYFVTPLSNAMGRAGQRVKLECEAKGNPMPALTWYHDGRPVEESMNLKIQMDGGRTSLVISEAFAKDAGCYTVVAKNEAGEATVSCNVSVKGRLPHETSDSEFACSDMEPVVPKIQMPLKDLKVQEGLSVRLDCVIVGQPEPEVIWYHDDQPVKESADFQLLFQGDKCSLVIHEAFLDDAGVYKVVAINSGGEASSQCTLTVTPVTVSEKLDRARTEIEETFIAGSPPRFVKLPTDSLVAEGETAIFECAVVGEPKPELRWFSDSGEVTENERILIQRKEDGTSILKISSAIPEDKGNYVVKAFNEHGEAKAFARLVVRSLGDFRRKEEFVKMEEKLIAPTFKERFEDRKVMEGVSTKFECIVVGKPSPKIQWLFNDRPVHGKDFLVSVSGDRQVLTIPETGSTHAGTISCVAENAAGKAICSARLEIGGRSVEEVRKVGEKRVVDLIERLPADEMHAASSSEKHFSSEKSEGEGESQVLTKMSQTITESTTTHKTTKKEYISSTTSSTLAKPGQEPTSVSVKTTVHSTEQLSSENGAPPVVQSYKVEEHEKIIQDQPGEIRQEKTVVVSQDEEGIKQRDVKAAQISKPTRKSTAPRFVSPLTGMIVDQGTDIILEGIIDGFPQPSISWSKNGQELKTKDGMTITYAHNHVRLELKNVNVKDAGRYTCTASNEVGSASSTADLVVKKTIFPPVFGRRLQAQVVKRGERVNMEVEITGTPEPTVTWFKDDVPIKERPPELRIKQQGNCYMLVIDKAEKAHAGKYMVRAINAGGEAQSIADFAVFEPTPDTMTEVHKTVIYENVQDKKVTQSDEEKREVPSSKLPSTTTIQQIPPLKTTPIVSSTSISETTKTIEKIEEPESRMSRSETISSTVESHQSQSKSEQKFHMKLEHKTPIIPEPRKEEKIVTREVIREEVEKKGAEPKATVIEERTKIENENIETSTIAKKDALSFFESMTKETETTPKGPKEMIKLVDDADGHEVKVGKLTKNYERSTTFQEVKKPEPKPAEIQTTKKAVHEIFTKLEQGSTASRGVDNKLFDFPYEPYKPPSVETKKTIVEETVSSGSSSVQGSLIMSSKMESKVESKMESKSELLEGFNLVPEPPPEIGYMPKPEELKKKRPEVSIKAKQLQESFDRTLSPIDAPVGGVKIFPTPSPKVAPMFSTPPLSFELEKKEVVEEPCVRKEIHEKRDYVSSFRAMSPSRPWSSSSDVETRSHISTDLSEYRCHSAASSHQEILRSTSPRPSADALAMEKSWAKKCAESSRKSWPPQEESRFKQEWQTPGEEYKSSSKEFKKEVEETPEGGIRKTSMESSSTTERRSWSSKQESMEKISKRAPSPPKTQPIIYNAETIKVDHVVNKMEEKSLYEKYTSESDIKKLEKSEKFEEKYSKKWTGSDDLKAPGLVRSVEPPKRPVIQLYHLTPPTEQIILEPGPPPEIGYIPAPIVKEKKIEKIEKNLEVSLEHQPAKIPPGGIRTIPPVPKKEEPPALPPKDVKMTPPPIPAKQSTPIEPLEPFPFKPSPTSAPMKKVPPPPTPTKFVKGSFTQESDYESDMDGHMKAKWRPYESDGEEPRYRRVQAPVPKPTRPRSTEPEPLPPSKFEVPPSTVGPPRPVITKEQQEKVCKKTIATTVKRQEREIKQQQQKFQVGQPPAIELKPGSPPIYVQPAKSPTPKSPPMKKPESPKFKIKTFQQESGYMADTDEPFQQKSSIQSMQKSFGKHESSSSMTSHMESRTSYSESRSEYFESKSYDSRQQQQQKKESFIAPSAPLVTKQPVQPSVQQQRSSFVEKSYVSSASPSRFSSTKETIYTTDQSHKKLETTKKILPPSPSPSKFVKGEFRESDYESDYDGRIPPLWKPRGYESDDQSFRSVKPNLAGPGKPKEPRVPFIEELEKKKEDRVATPTKPKTVLLPGSPPEIAYAPPQPTYYEARSGIPFHNAIGTETKKTVRMDESTENSRRIVTVEQTSRVIKFGDQKSTATDFRGFESSDQRQKTAFKVPTPKKFVQGQFRESDYESDIDTRIRARWAPPESDTEEPRYRKVQAPTMKAPRSASAPVRQEYVVSPLEFDTGPPILKRQTSMTQLRDEGRVTQVTRDIGSGQEEVLKPGSPPEFGFISRSDVKKAATHVASRHMSDMTTSFKSKTEKFVSDIQSDLKQGKPILKHPADSRASDGDEPRTYREESRHSEHGTKHIDPDTGLIYFKYDFGYEFGIVLPGEGKRTVTSTNRTIQGQRRASDIEVPIVHEFTTTRRENGFAKRSSSISSSTRQGKPTGKFGTSKTVKWEPTSESEFSEAEDARNARKRQQDGGSAMAPPSLVIPCSPSPSRWDHTTPSPLSLSPSLPSLSPRYSSATGPPSNVDSAVFASNLTYSMGREFMEISYYMMDDMNIRVIEIYSVAVNAYSHPLKDIAVVSGQTARFECIVQAEPQPNILWSKDGRIIENSSCYEIHYRNGVCRLTIVRAFPEDAGTYACTATNNLGSTVTSATLQVPGVPSPFYGTYRDQNINERAMESPPRYVALKDLFLPQENDVKSIPADRQHSTRHDYSVPWNLNADPSCAGGGYRERRITTEECEEITDRNTIARRLGYSDFEANDSFRDDFCFDREYSRSAKPRTEDGGSYHVFIKLDFYELYVIHDFHKCKIITVDE</sequence>
<dbReference type="FunFam" id="2.60.40.10:FF:000080">
    <property type="entry name" value="Myosin light chain kinase, smooth muscle"/>
    <property type="match status" value="1"/>
</dbReference>
<comment type="similarity">
    <text evidence="2">Belongs to the protein kinase superfamily. CAMK Ser/Thr protein kinase family.</text>
</comment>
<dbReference type="InterPro" id="IPR013783">
    <property type="entry name" value="Ig-like_fold"/>
</dbReference>
<feature type="domain" description="Ig-like" evidence="10">
    <location>
        <begin position="2526"/>
        <end position="2614"/>
    </location>
</feature>
<feature type="region of interest" description="Disordered" evidence="9">
    <location>
        <begin position="115"/>
        <end position="166"/>
    </location>
</feature>
<dbReference type="GO" id="GO:0060298">
    <property type="term" value="P:positive regulation of sarcomere organization"/>
    <property type="evidence" value="ECO:0007669"/>
    <property type="project" value="UniProtKB-ARBA"/>
</dbReference>
<evidence type="ECO:0000259" key="10">
    <source>
        <dbReference type="PROSITE" id="PS50835"/>
    </source>
</evidence>
<feature type="region of interest" description="Disordered" evidence="9">
    <location>
        <begin position="3567"/>
        <end position="3850"/>
    </location>
</feature>
<feature type="compositionally biased region" description="Basic and acidic residues" evidence="9">
    <location>
        <begin position="3041"/>
        <end position="3050"/>
    </location>
</feature>
<dbReference type="GO" id="GO:0031672">
    <property type="term" value="C:A band"/>
    <property type="evidence" value="ECO:0007669"/>
    <property type="project" value="UniProtKB-SubCell"/>
</dbReference>
<feature type="compositionally biased region" description="Basic and acidic residues" evidence="9">
    <location>
        <begin position="2780"/>
        <end position="2794"/>
    </location>
</feature>
<feature type="compositionally biased region" description="Low complexity" evidence="9">
    <location>
        <begin position="4257"/>
        <end position="4271"/>
    </location>
</feature>
<feature type="compositionally biased region" description="Basic and acidic residues" evidence="9">
    <location>
        <begin position="464"/>
        <end position="473"/>
    </location>
</feature>
<dbReference type="FunFam" id="2.60.40.10:FF:000345">
    <property type="entry name" value="Muscle M-line assembly protein unc-89"/>
    <property type="match status" value="1"/>
</dbReference>
<comment type="subcellular location">
    <subcellularLocation>
        <location evidence="1">Cytoplasm</location>
        <location evidence="1">Myofibril</location>
        <location evidence="1">Sarcomere</location>
        <location evidence="1">A band</location>
    </subcellularLocation>
</comment>
<dbReference type="PANTHER" id="PTHR45080:SF8">
    <property type="entry name" value="IG-LIKE DOMAIN-CONTAINING PROTEIN"/>
    <property type="match status" value="1"/>
</dbReference>
<feature type="compositionally biased region" description="Basic and acidic residues" evidence="9">
    <location>
        <begin position="138"/>
        <end position="166"/>
    </location>
</feature>
<feature type="region of interest" description="Disordered" evidence="9">
    <location>
        <begin position="3159"/>
        <end position="3275"/>
    </location>
</feature>
<feature type="domain" description="Ig-like" evidence="10">
    <location>
        <begin position="1931"/>
        <end position="2019"/>
    </location>
</feature>
<evidence type="ECO:0000256" key="9">
    <source>
        <dbReference type="SAM" id="MobiDB-lite"/>
    </source>
</evidence>
<organism evidence="11 12">
    <name type="scientific">Apis cerana cerana</name>
    <name type="common">Oriental honeybee</name>
    <dbReference type="NCBI Taxonomy" id="94128"/>
    <lineage>
        <taxon>Eukaryota</taxon>
        <taxon>Metazoa</taxon>
        <taxon>Ecdysozoa</taxon>
        <taxon>Arthropoda</taxon>
        <taxon>Hexapoda</taxon>
        <taxon>Insecta</taxon>
        <taxon>Pterygota</taxon>
        <taxon>Neoptera</taxon>
        <taxon>Endopterygota</taxon>
        <taxon>Hymenoptera</taxon>
        <taxon>Apocrita</taxon>
        <taxon>Aculeata</taxon>
        <taxon>Apoidea</taxon>
        <taxon>Anthophila</taxon>
        <taxon>Apidae</taxon>
        <taxon>Apis</taxon>
    </lineage>
</organism>
<feature type="region of interest" description="Disordered" evidence="9">
    <location>
        <begin position="2736"/>
        <end position="2815"/>
    </location>
</feature>
<dbReference type="InterPro" id="IPR007110">
    <property type="entry name" value="Ig-like_dom"/>
</dbReference>
<feature type="compositionally biased region" description="Polar residues" evidence="9">
    <location>
        <begin position="3718"/>
        <end position="3738"/>
    </location>
</feature>
<feature type="compositionally biased region" description="Basic and acidic residues" evidence="9">
    <location>
        <begin position="3481"/>
        <end position="3501"/>
    </location>
</feature>
<dbReference type="FunFam" id="2.60.40.10:FF:001151">
    <property type="entry name" value="Uncharacterized protein, isoform F"/>
    <property type="match status" value="1"/>
</dbReference>
<feature type="compositionally biased region" description="Polar residues" evidence="9">
    <location>
        <begin position="2751"/>
        <end position="2760"/>
    </location>
</feature>
<keyword evidence="4" id="KW-0732">Signal</keyword>
<dbReference type="InterPro" id="IPR018159">
    <property type="entry name" value="Spectrin/alpha-actinin"/>
</dbReference>
<feature type="compositionally biased region" description="Low complexity" evidence="9">
    <location>
        <begin position="3700"/>
        <end position="3712"/>
    </location>
</feature>
<feature type="region of interest" description="Disordered" evidence="9">
    <location>
        <begin position="3390"/>
        <end position="3547"/>
    </location>
</feature>
<keyword evidence="8" id="KW-0175">Coiled coil</keyword>
<keyword evidence="3" id="KW-0963">Cytoplasm</keyword>
<proteinExistence type="inferred from homology"/>
<feature type="compositionally biased region" description="Polar residues" evidence="9">
    <location>
        <begin position="3159"/>
        <end position="3172"/>
    </location>
</feature>
<dbReference type="GO" id="GO:0045989">
    <property type="term" value="P:positive regulation of striated muscle contraction"/>
    <property type="evidence" value="ECO:0007669"/>
    <property type="project" value="UniProtKB-ARBA"/>
</dbReference>
<evidence type="ECO:0000313" key="11">
    <source>
        <dbReference type="EMBL" id="PBC30505.1"/>
    </source>
</evidence>
<evidence type="ECO:0000256" key="7">
    <source>
        <dbReference type="ARBA" id="ARBA00023319"/>
    </source>
</evidence>
<dbReference type="FunFam" id="2.60.40.10:FF:000849">
    <property type="entry name" value="Uncharacterized protein, isoform F"/>
    <property type="match status" value="1"/>
</dbReference>
<feature type="compositionally biased region" description="Polar residues" evidence="9">
    <location>
        <begin position="115"/>
        <end position="132"/>
    </location>
</feature>
<evidence type="ECO:0000256" key="6">
    <source>
        <dbReference type="ARBA" id="ARBA00023157"/>
    </source>
</evidence>
<feature type="domain" description="Ig-like" evidence="10">
    <location>
        <begin position="1831"/>
        <end position="1920"/>
    </location>
</feature>
<protein>
    <submittedName>
        <fullName evidence="11">Muscle M-line assembly protein unc-89</fullName>
    </submittedName>
</protein>
<dbReference type="Pfam" id="PF07679">
    <property type="entry name" value="I-set"/>
    <property type="match status" value="9"/>
</dbReference>
<dbReference type="Proteomes" id="UP000242457">
    <property type="component" value="Unassembled WGS sequence"/>
</dbReference>
<feature type="domain" description="Ig-like" evidence="10">
    <location>
        <begin position="2621"/>
        <end position="2711"/>
    </location>
</feature>
<dbReference type="GO" id="GO:0040017">
    <property type="term" value="P:positive regulation of locomotion"/>
    <property type="evidence" value="ECO:0007669"/>
    <property type="project" value="UniProtKB-ARBA"/>
</dbReference>
<accession>A0A2A3EFH1</accession>
<feature type="domain" description="Ig-like" evidence="10">
    <location>
        <begin position="2043"/>
        <end position="2131"/>
    </location>
</feature>
<dbReference type="InterPro" id="IPR013098">
    <property type="entry name" value="Ig_I-set"/>
</dbReference>
<dbReference type="PANTHER" id="PTHR45080">
    <property type="entry name" value="CONTACTIN 5"/>
    <property type="match status" value="1"/>
</dbReference>
<feature type="region of interest" description="Disordered" evidence="9">
    <location>
        <begin position="2385"/>
        <end position="2470"/>
    </location>
</feature>
<keyword evidence="12" id="KW-1185">Reference proteome</keyword>
<feature type="coiled-coil region" evidence="8">
    <location>
        <begin position="1571"/>
        <end position="1651"/>
    </location>
</feature>
<dbReference type="SMART" id="SM00150">
    <property type="entry name" value="SPEC"/>
    <property type="match status" value="5"/>
</dbReference>
<keyword evidence="7" id="KW-0393">Immunoglobulin domain</keyword>
<feature type="compositionally biased region" description="Basic and acidic residues" evidence="9">
    <location>
        <begin position="3739"/>
        <end position="3748"/>
    </location>
</feature>
<feature type="compositionally biased region" description="Low complexity" evidence="9">
    <location>
        <begin position="3632"/>
        <end position="3643"/>
    </location>
</feature>
<dbReference type="OrthoDB" id="2152335at2759"/>
<dbReference type="Pfam" id="PF25101">
    <property type="entry name" value="Spectrin_7"/>
    <property type="match status" value="1"/>
</dbReference>
<dbReference type="CDD" id="cd00176">
    <property type="entry name" value="SPEC"/>
    <property type="match status" value="2"/>
</dbReference>
<feature type="region of interest" description="Disordered" evidence="9">
    <location>
        <begin position="350"/>
        <end position="373"/>
    </location>
</feature>
<feature type="coiled-coil region" evidence="8">
    <location>
        <begin position="1204"/>
        <end position="1288"/>
    </location>
</feature>
<name>A0A2A3EFH1_APICC</name>
<keyword evidence="5" id="KW-0677">Repeat</keyword>
<dbReference type="InterPro" id="IPR003598">
    <property type="entry name" value="Ig_sub2"/>
</dbReference>
<feature type="compositionally biased region" description="Basic and acidic residues" evidence="9">
    <location>
        <begin position="3213"/>
        <end position="3238"/>
    </location>
</feature>
<feature type="domain" description="Ig-like" evidence="10">
    <location>
        <begin position="2270"/>
        <end position="2357"/>
    </location>
</feature>
<dbReference type="FunFam" id="2.60.40.10:FF:000632">
    <property type="entry name" value="Uncharacterized protein, isoform B"/>
    <property type="match status" value="1"/>
</dbReference>
<feature type="region of interest" description="Disordered" evidence="9">
    <location>
        <begin position="43"/>
        <end position="76"/>
    </location>
</feature>
<dbReference type="GO" id="GO:0007156">
    <property type="term" value="P:homophilic cell adhesion via plasma membrane adhesion molecules"/>
    <property type="evidence" value="ECO:0007669"/>
    <property type="project" value="TreeGrafter"/>
</dbReference>
<dbReference type="STRING" id="94128.A0A2A3EFH1"/>
<evidence type="ECO:0000256" key="2">
    <source>
        <dbReference type="ARBA" id="ARBA00006692"/>
    </source>
</evidence>
<feature type="region of interest" description="Disordered" evidence="9">
    <location>
        <begin position="3951"/>
        <end position="3982"/>
    </location>
</feature>
<keyword evidence="6" id="KW-1015">Disulfide bond</keyword>
<feature type="compositionally biased region" description="Basic and acidic residues" evidence="9">
    <location>
        <begin position="3666"/>
        <end position="3677"/>
    </location>
</feature>